<gene>
    <name evidence="1" type="ORF">JGUZn3_02280</name>
</gene>
<proteinExistence type="predicted"/>
<keyword evidence="2" id="KW-1185">Reference proteome</keyword>
<dbReference type="AlphaFoldDB" id="A0A7H1NNX6"/>
<dbReference type="EMBL" id="CP060244">
    <property type="protein sequence ID" value="QNT77486.1"/>
    <property type="molecule type" value="Genomic_DNA"/>
</dbReference>
<evidence type="ECO:0000313" key="1">
    <source>
        <dbReference type="EMBL" id="QNT77486.1"/>
    </source>
</evidence>
<protein>
    <submittedName>
        <fullName evidence="1">Uncharacterized protein</fullName>
    </submittedName>
</protein>
<organism evidence="1 2">
    <name type="scientific">Entomobacter blattae</name>
    <dbReference type="NCBI Taxonomy" id="2762277"/>
    <lineage>
        <taxon>Bacteria</taxon>
        <taxon>Pseudomonadati</taxon>
        <taxon>Pseudomonadota</taxon>
        <taxon>Alphaproteobacteria</taxon>
        <taxon>Acetobacterales</taxon>
        <taxon>Acetobacteraceae</taxon>
        <taxon>Entomobacter</taxon>
    </lineage>
</organism>
<sequence length="43" mass="5053">MNFDVFMNFALTHGKKGNDPFTLLMRRPILTDFNMLFSVFLDP</sequence>
<evidence type="ECO:0000313" key="2">
    <source>
        <dbReference type="Proteomes" id="UP000516349"/>
    </source>
</evidence>
<reference evidence="1 2" key="1">
    <citation type="submission" date="2020-08" db="EMBL/GenBank/DDBJ databases">
        <title>Complete genome sequence of Entomobacter blattae G55GP.</title>
        <authorList>
            <person name="Poehlein A."/>
            <person name="Guzman J."/>
            <person name="Daniel R."/>
            <person name="Vilcinskas A."/>
        </authorList>
    </citation>
    <scope>NUCLEOTIDE SEQUENCE [LARGE SCALE GENOMIC DNA]</scope>
    <source>
        <strain evidence="1 2">G55GP</strain>
    </source>
</reference>
<dbReference type="KEGG" id="ebla:JGUZn3_02280"/>
<name>A0A7H1NNX6_9PROT</name>
<accession>A0A7H1NNX6</accession>
<dbReference type="Proteomes" id="UP000516349">
    <property type="component" value="Chromosome"/>
</dbReference>